<accession>A0A0D8MS47</accession>
<dbReference type="Proteomes" id="UP000241566">
    <property type="component" value="Unassembled WGS sequence"/>
</dbReference>
<dbReference type="Proteomes" id="UP000240410">
    <property type="component" value="Unassembled WGS sequence"/>
</dbReference>
<dbReference type="STRING" id="553611.GCA_001557755_02331"/>
<dbReference type="RefSeq" id="WP_008986285.1">
    <property type="nucleotide sequence ID" value="NZ_CP131601.1"/>
</dbReference>
<sequence length="336" mass="37485">MNYKYRLALAAFMVTSLSACSSGSEARRQANQDFNYLETQPLESWTLPAGAAPFSSAAYAIPSQNFKGEVGASVDIRPPQQVLNLIPGMRSSVDQDGVTVQLPRSSDLSKLWQVTQSLISKNNIGIAKQSADQIDTDWVSWTNKDEDSEIGSRYSIEKSPSTNSYRIILTDWREDGKTMPVTADNKRRYSILMTNLVMSKYDEDIREQARLAAAQQLKHVPISLGVDRSGLPVLIARASYNDMWERLPTVLSKLGFTVEDRNRSQGLIDVKYREPDDEFWQELGTKPMKLTDDKYRILVGDLGNRTSINITDSEGKPVTDDILESAAPAFAAGFQK</sequence>
<dbReference type="InterPro" id="IPR042268">
    <property type="entry name" value="BamC_C"/>
</dbReference>
<keyword evidence="4" id="KW-0449">Lipoprotein</keyword>
<dbReference type="GeneID" id="99740077"/>
<evidence type="ECO:0000313" key="6">
    <source>
        <dbReference type="EMBL" id="PSV79151.1"/>
    </source>
</evidence>
<keyword evidence="1 4" id="KW-0732">Signal</keyword>
<comment type="similarity">
    <text evidence="4">Belongs to the BamC family.</text>
</comment>
<protein>
    <recommendedName>
        <fullName evidence="4">Outer membrane protein assembly factor BamC</fullName>
    </recommendedName>
</protein>
<comment type="function">
    <text evidence="4">Part of the outer membrane protein assembly complex, which is involved in assembly and insertion of beta-barrel proteins into the outer membrane.</text>
</comment>
<dbReference type="Gene3D" id="3.30.310.170">
    <property type="entry name" value="Outer membrane protein assembly factor BamC"/>
    <property type="match status" value="1"/>
</dbReference>
<reference evidence="7 8" key="1">
    <citation type="submission" date="2018-03" db="EMBL/GenBank/DDBJ databases">
        <title>Whole genome sequencing of Histamine producing bacteria.</title>
        <authorList>
            <person name="Butler K."/>
        </authorList>
    </citation>
    <scope>NUCLEOTIDE SEQUENCE [LARGE SCALE GENOMIC DNA]</scope>
    <source>
        <strain evidence="6 9">ATCC 25521</strain>
        <strain evidence="7 8">ATCC 33979</strain>
    </source>
</reference>
<dbReference type="GO" id="GO:0051205">
    <property type="term" value="P:protein insertion into membrane"/>
    <property type="evidence" value="ECO:0007669"/>
    <property type="project" value="UniProtKB-UniRule"/>
</dbReference>
<dbReference type="PROSITE" id="PS51257">
    <property type="entry name" value="PROKAR_LIPOPROTEIN"/>
    <property type="match status" value="1"/>
</dbReference>
<dbReference type="PIRSF" id="PIRSF026343">
    <property type="entry name" value="NlpB"/>
    <property type="match status" value="1"/>
</dbReference>
<name>A0A0D8MS47_PHOLE</name>
<comment type="caution">
    <text evidence="7">The sequence shown here is derived from an EMBL/GenBank/DDBJ whole genome shotgun (WGS) entry which is preliminary data.</text>
</comment>
<dbReference type="InterPro" id="IPR010653">
    <property type="entry name" value="NlpB/DapX"/>
</dbReference>
<evidence type="ECO:0000256" key="2">
    <source>
        <dbReference type="ARBA" id="ARBA00023136"/>
    </source>
</evidence>
<dbReference type="AlphaFoldDB" id="A0A0D8MS47"/>
<dbReference type="EMBL" id="PYOJ01000032">
    <property type="protein sequence ID" value="PSV87206.1"/>
    <property type="molecule type" value="Genomic_DNA"/>
</dbReference>
<dbReference type="HAMAP" id="MF_00924">
    <property type="entry name" value="OM_assembly_BamC"/>
    <property type="match status" value="1"/>
</dbReference>
<comment type="subcellular location">
    <subcellularLocation>
        <location evidence="4">Cell outer membrane</location>
        <topology evidence="4">Lipid-anchor</topology>
    </subcellularLocation>
</comment>
<dbReference type="GO" id="GO:0009279">
    <property type="term" value="C:cell outer membrane"/>
    <property type="evidence" value="ECO:0007669"/>
    <property type="project" value="UniProtKB-SubCell"/>
</dbReference>
<evidence type="ECO:0000313" key="7">
    <source>
        <dbReference type="EMBL" id="PSV87206.1"/>
    </source>
</evidence>
<organism evidence="7 8">
    <name type="scientific">Photobacterium leiognathi</name>
    <dbReference type="NCBI Taxonomy" id="553611"/>
    <lineage>
        <taxon>Bacteria</taxon>
        <taxon>Pseudomonadati</taxon>
        <taxon>Pseudomonadota</taxon>
        <taxon>Gammaproteobacteria</taxon>
        <taxon>Vibrionales</taxon>
        <taxon>Vibrionaceae</taxon>
        <taxon>Photobacterium</taxon>
    </lineage>
</organism>
<evidence type="ECO:0000313" key="9">
    <source>
        <dbReference type="Proteomes" id="UP000241566"/>
    </source>
</evidence>
<feature type="chain" id="PRO_5015204634" description="Outer membrane protein assembly factor BamC" evidence="5">
    <location>
        <begin position="22"/>
        <end position="336"/>
    </location>
</feature>
<keyword evidence="3 4" id="KW-0998">Cell outer membrane</keyword>
<evidence type="ECO:0000256" key="1">
    <source>
        <dbReference type="ARBA" id="ARBA00022729"/>
    </source>
</evidence>
<evidence type="ECO:0000256" key="3">
    <source>
        <dbReference type="ARBA" id="ARBA00023237"/>
    </source>
</evidence>
<dbReference type="GO" id="GO:0043165">
    <property type="term" value="P:Gram-negative-bacterium-type cell outer membrane assembly"/>
    <property type="evidence" value="ECO:0007669"/>
    <property type="project" value="UniProtKB-UniRule"/>
</dbReference>
<evidence type="ECO:0000256" key="4">
    <source>
        <dbReference type="HAMAP-Rule" id="MF_00924"/>
    </source>
</evidence>
<dbReference type="OrthoDB" id="5686855at2"/>
<gene>
    <name evidence="4" type="primary">bamC</name>
    <name evidence="7" type="ORF">CTM89_18340</name>
    <name evidence="6" type="ORF">CTM94_16935</name>
</gene>
<dbReference type="EMBL" id="PYOI01000030">
    <property type="protein sequence ID" value="PSV79151.1"/>
    <property type="molecule type" value="Genomic_DNA"/>
</dbReference>
<evidence type="ECO:0000256" key="5">
    <source>
        <dbReference type="SAM" id="SignalP"/>
    </source>
</evidence>
<evidence type="ECO:0000313" key="8">
    <source>
        <dbReference type="Proteomes" id="UP000240410"/>
    </source>
</evidence>
<keyword evidence="9" id="KW-1185">Reference proteome</keyword>
<dbReference type="Pfam" id="PF06804">
    <property type="entry name" value="Lipoprotein_18"/>
    <property type="match status" value="1"/>
</dbReference>
<keyword evidence="2 4" id="KW-0472">Membrane</keyword>
<dbReference type="Gene3D" id="3.30.530.50">
    <property type="match status" value="1"/>
</dbReference>
<comment type="subunit">
    <text evidence="4">Part of the Bam complex.</text>
</comment>
<feature type="signal peptide" evidence="5">
    <location>
        <begin position="1"/>
        <end position="21"/>
    </location>
</feature>
<dbReference type="NCBIfam" id="NF008674">
    <property type="entry name" value="PRK11679.1"/>
    <property type="match status" value="1"/>
</dbReference>
<dbReference type="InterPro" id="IPR014524">
    <property type="entry name" value="BamC"/>
</dbReference>
<keyword evidence="4" id="KW-0564">Palmitate</keyword>
<proteinExistence type="inferred from homology"/>